<feature type="domain" description="GGDEF" evidence="4">
    <location>
        <begin position="204"/>
        <end position="338"/>
    </location>
</feature>
<dbReference type="NCBIfam" id="TIGR00229">
    <property type="entry name" value="sensory_box"/>
    <property type="match status" value="1"/>
</dbReference>
<dbReference type="GO" id="GO:0043709">
    <property type="term" value="P:cell adhesion involved in single-species biofilm formation"/>
    <property type="evidence" value="ECO:0007669"/>
    <property type="project" value="TreeGrafter"/>
</dbReference>
<dbReference type="Pfam" id="PF13188">
    <property type="entry name" value="PAS_8"/>
    <property type="match status" value="1"/>
</dbReference>
<evidence type="ECO:0000259" key="4">
    <source>
        <dbReference type="PROSITE" id="PS50887"/>
    </source>
</evidence>
<dbReference type="GO" id="GO:0052621">
    <property type="term" value="F:diguanylate cyclase activity"/>
    <property type="evidence" value="ECO:0007669"/>
    <property type="project" value="UniProtKB-EC"/>
</dbReference>
<dbReference type="InterPro" id="IPR050469">
    <property type="entry name" value="Diguanylate_Cyclase"/>
</dbReference>
<evidence type="ECO:0000313" key="5">
    <source>
        <dbReference type="EMBL" id="OQD45188.1"/>
    </source>
</evidence>
<dbReference type="PROSITE" id="PS50112">
    <property type="entry name" value="PAS"/>
    <property type="match status" value="1"/>
</dbReference>
<gene>
    <name evidence="5" type="ORF">BIY37_09750</name>
</gene>
<dbReference type="EMBL" id="MJUW02000101">
    <property type="protein sequence ID" value="OQD45188.1"/>
    <property type="molecule type" value="Genomic_DNA"/>
</dbReference>
<dbReference type="Proteomes" id="UP000242219">
    <property type="component" value="Unassembled WGS sequence"/>
</dbReference>
<reference evidence="5 6" key="1">
    <citation type="journal article" date="2016" name="Genome Announc.">
        <title>Draft Genome Sequence of the Anaerobic Ammonium-Oxidizing Bacterium 'Candidatus Brocadia sp. 40'.</title>
        <authorList>
            <person name="Ali M."/>
            <person name="Haroon M.F."/>
            <person name="Narita Y."/>
            <person name="Zhang L."/>
            <person name="Rangel Shaw D."/>
            <person name="Okabe S."/>
            <person name="Saikaly P.E."/>
        </authorList>
    </citation>
    <scope>NUCLEOTIDE SEQUENCE [LARGE SCALE GENOMIC DNA]</scope>
    <source>
        <strain evidence="5 6">40</strain>
    </source>
</reference>
<accession>A0A1V6LYG3</accession>
<dbReference type="InterPro" id="IPR043128">
    <property type="entry name" value="Rev_trsase/Diguanyl_cyclase"/>
</dbReference>
<name>A0A1V6LYG3_9BACT</name>
<dbReference type="InterPro" id="IPR029787">
    <property type="entry name" value="Nucleotide_cyclase"/>
</dbReference>
<evidence type="ECO:0000259" key="3">
    <source>
        <dbReference type="PROSITE" id="PS50112"/>
    </source>
</evidence>
<dbReference type="PANTHER" id="PTHR45138:SF9">
    <property type="entry name" value="DIGUANYLATE CYCLASE DGCM-RELATED"/>
    <property type="match status" value="1"/>
</dbReference>
<organism evidence="5 6">
    <name type="scientific">Candidatus Brocadia sapporoensis</name>
    <dbReference type="NCBI Taxonomy" id="392547"/>
    <lineage>
        <taxon>Bacteria</taxon>
        <taxon>Pseudomonadati</taxon>
        <taxon>Planctomycetota</taxon>
        <taxon>Candidatus Brocadiia</taxon>
        <taxon>Candidatus Brocadiales</taxon>
        <taxon>Candidatus Brocadiaceae</taxon>
        <taxon>Candidatus Brocadia</taxon>
    </lineage>
</organism>
<evidence type="ECO:0000256" key="2">
    <source>
        <dbReference type="ARBA" id="ARBA00034247"/>
    </source>
</evidence>
<dbReference type="Gene3D" id="3.30.70.270">
    <property type="match status" value="1"/>
</dbReference>
<dbReference type="NCBIfam" id="TIGR00254">
    <property type="entry name" value="GGDEF"/>
    <property type="match status" value="1"/>
</dbReference>
<dbReference type="FunFam" id="3.30.70.270:FF:000001">
    <property type="entry name" value="Diguanylate cyclase domain protein"/>
    <property type="match status" value="1"/>
</dbReference>
<dbReference type="Gene3D" id="3.30.450.20">
    <property type="entry name" value="PAS domain"/>
    <property type="match status" value="1"/>
</dbReference>
<keyword evidence="6" id="KW-1185">Reference proteome</keyword>
<comment type="catalytic activity">
    <reaction evidence="2">
        <text>2 GTP = 3',3'-c-di-GMP + 2 diphosphate</text>
        <dbReference type="Rhea" id="RHEA:24898"/>
        <dbReference type="ChEBI" id="CHEBI:33019"/>
        <dbReference type="ChEBI" id="CHEBI:37565"/>
        <dbReference type="ChEBI" id="CHEBI:58805"/>
        <dbReference type="EC" id="2.7.7.65"/>
    </reaction>
</comment>
<evidence type="ECO:0000256" key="1">
    <source>
        <dbReference type="ARBA" id="ARBA00012528"/>
    </source>
</evidence>
<proteinExistence type="predicted"/>
<dbReference type="AlphaFoldDB" id="A0A1V6LYG3"/>
<dbReference type="SMART" id="SM00267">
    <property type="entry name" value="GGDEF"/>
    <property type="match status" value="1"/>
</dbReference>
<dbReference type="Pfam" id="PF00990">
    <property type="entry name" value="GGDEF"/>
    <property type="match status" value="1"/>
</dbReference>
<dbReference type="EC" id="2.7.7.65" evidence="1"/>
<dbReference type="SUPFAM" id="SSF55073">
    <property type="entry name" value="Nucleotide cyclase"/>
    <property type="match status" value="1"/>
</dbReference>
<dbReference type="GO" id="GO:0005886">
    <property type="term" value="C:plasma membrane"/>
    <property type="evidence" value="ECO:0007669"/>
    <property type="project" value="TreeGrafter"/>
</dbReference>
<dbReference type="GO" id="GO:1902201">
    <property type="term" value="P:negative regulation of bacterial-type flagellum-dependent cell motility"/>
    <property type="evidence" value="ECO:0007669"/>
    <property type="project" value="TreeGrafter"/>
</dbReference>
<comment type="caution">
    <text evidence="5">The sequence shown here is derived from an EMBL/GenBank/DDBJ whole genome shotgun (WGS) entry which is preliminary data.</text>
</comment>
<dbReference type="CDD" id="cd01949">
    <property type="entry name" value="GGDEF"/>
    <property type="match status" value="1"/>
</dbReference>
<dbReference type="InterPro" id="IPR035965">
    <property type="entry name" value="PAS-like_dom_sf"/>
</dbReference>
<dbReference type="InterPro" id="IPR000014">
    <property type="entry name" value="PAS"/>
</dbReference>
<dbReference type="InterPro" id="IPR000160">
    <property type="entry name" value="GGDEF_dom"/>
</dbReference>
<dbReference type="PROSITE" id="PS50887">
    <property type="entry name" value="GGDEF"/>
    <property type="match status" value="1"/>
</dbReference>
<dbReference type="RefSeq" id="WP_070067634.1">
    <property type="nucleotide sequence ID" value="NZ_MJUW02000101.1"/>
</dbReference>
<dbReference type="SUPFAM" id="SSF55785">
    <property type="entry name" value="PYP-like sensor domain (PAS domain)"/>
    <property type="match status" value="1"/>
</dbReference>
<feature type="domain" description="PAS" evidence="3">
    <location>
        <begin position="58"/>
        <end position="94"/>
    </location>
</feature>
<evidence type="ECO:0000313" key="6">
    <source>
        <dbReference type="Proteomes" id="UP000242219"/>
    </source>
</evidence>
<sequence>MKTVEENKKKYVKSNMSQITKKPPPVWDSLFQAFEPITPGLSRSYDKLLQLFTMLNKQKDLFNTILSNMKDMIFIMDKENKIMYMNKAASDEYGESLGKNCYRVICNQEMLCQQNGMENVFKGQAVQLERTIKGKVYDSLVAPFVYGDKDLYKMEVLRDITGRKQLQNELEKLSITDKLTGMYNRRYFDDVLEKEVVRTRRLRHDLSLLFIDIDKFKHFNDIYGHAMGDKVLQYLANLIQTHIRKGIDVPCRYGGEEFTIILPETSNGRALIVANRILKGFRNMKLRIPRKNEAIKKTISIGIAGISQQSNLSIKSLLVHADKAMYKAKKLGGNRICG</sequence>
<dbReference type="PANTHER" id="PTHR45138">
    <property type="entry name" value="REGULATORY COMPONENTS OF SENSORY TRANSDUCTION SYSTEM"/>
    <property type="match status" value="1"/>
</dbReference>
<protein>
    <recommendedName>
        <fullName evidence="1">diguanylate cyclase</fullName>
        <ecNumber evidence="1">2.7.7.65</ecNumber>
    </recommendedName>
</protein>